<comment type="similarity">
    <text evidence="1">Belongs to the short-chain dehydrogenases/reductases (SDR) family.</text>
</comment>
<keyword evidence="2" id="KW-0560">Oxidoreductase</keyword>
<dbReference type="PRINTS" id="PR00080">
    <property type="entry name" value="SDRFAMILY"/>
</dbReference>
<dbReference type="InterPro" id="IPR002347">
    <property type="entry name" value="SDR_fam"/>
</dbReference>
<dbReference type="GO" id="GO:0016491">
    <property type="term" value="F:oxidoreductase activity"/>
    <property type="evidence" value="ECO:0007669"/>
    <property type="project" value="UniProtKB-KW"/>
</dbReference>
<gene>
    <name evidence="3" type="ORF">Bxe_A3615</name>
</gene>
<evidence type="ECO:0000313" key="4">
    <source>
        <dbReference type="Proteomes" id="UP000001817"/>
    </source>
</evidence>
<dbReference type="PATRIC" id="fig|266265.5.peg.851"/>
<dbReference type="EMBL" id="CP000270">
    <property type="protein sequence ID" value="ABE29374.1"/>
    <property type="molecule type" value="Genomic_DNA"/>
</dbReference>
<name>Q143W5_PARXL</name>
<dbReference type="NCBIfam" id="NF005559">
    <property type="entry name" value="PRK07231.1"/>
    <property type="match status" value="1"/>
</dbReference>
<dbReference type="InterPro" id="IPR020904">
    <property type="entry name" value="Sc_DH/Rdtase_CS"/>
</dbReference>
<dbReference type="SUPFAM" id="SSF51735">
    <property type="entry name" value="NAD(P)-binding Rossmann-fold domains"/>
    <property type="match status" value="1"/>
</dbReference>
<dbReference type="Gene3D" id="3.40.50.720">
    <property type="entry name" value="NAD(P)-binding Rossmann-like Domain"/>
    <property type="match status" value="1"/>
</dbReference>
<dbReference type="PANTHER" id="PTHR24321:SF8">
    <property type="entry name" value="ESTRADIOL 17-BETA-DEHYDROGENASE 8-RELATED"/>
    <property type="match status" value="1"/>
</dbReference>
<dbReference type="RefSeq" id="WP_011487144.1">
    <property type="nucleotide sequence ID" value="NC_007951.1"/>
</dbReference>
<dbReference type="KEGG" id="bxb:DR64_1312"/>
<sequence length="291" mass="30404">MNTSNGNSRDTQTDSLQGKVVVLTGAGGGIASAIVDRFARSGSRIVLLELRTSSLADAEQRLAAAGIESVSIECDVADESSVKNAAGRTVEHFGRCDVLINNAATLAPATSIEKLLVADWDRTLAINLRGVFLTTKYLGALMLNQGSGSIVNIASIAATAPNASPQYGASKAAVLAFTRHTAVEWGPRGIRANAVSPGFIRTPLSESNYAEPEMLARRSNMVPSRRLGLPGDIAEAVAFLAGDGASFINGQELAVDGGFMQTTLMHAQPKAEQYGGWQPAHIDFSAAVPHG</sequence>
<dbReference type="KEGG" id="bxe:Bxe_A3615"/>
<accession>Q143W5</accession>
<dbReference type="InterPro" id="IPR036291">
    <property type="entry name" value="NAD(P)-bd_dom_sf"/>
</dbReference>
<evidence type="ECO:0000313" key="3">
    <source>
        <dbReference type="EMBL" id="ABE29374.1"/>
    </source>
</evidence>
<evidence type="ECO:0000256" key="1">
    <source>
        <dbReference type="ARBA" id="ARBA00006484"/>
    </source>
</evidence>
<reference evidence="3 4" key="1">
    <citation type="journal article" date="2006" name="Proc. Natl. Acad. Sci. U.S.A.">
        <title>Burkholderia xenovorans LB400 harbors a multi-replicon, 9.73-Mbp genome shaped for versatility.</title>
        <authorList>
            <person name="Chain P.S."/>
            <person name="Denef V.J."/>
            <person name="Konstantinidis K.T."/>
            <person name="Vergez L.M."/>
            <person name="Agullo L."/>
            <person name="Reyes V.L."/>
            <person name="Hauser L."/>
            <person name="Cordova M."/>
            <person name="Gomez L."/>
            <person name="Gonzalez M."/>
            <person name="Land M."/>
            <person name="Lao V."/>
            <person name="Larimer F."/>
            <person name="LiPuma J.J."/>
            <person name="Mahenthiralingam E."/>
            <person name="Malfatti S.A."/>
            <person name="Marx C.J."/>
            <person name="Parnell J.J."/>
            <person name="Ramette A."/>
            <person name="Richardson P."/>
            <person name="Seeger M."/>
            <person name="Smith D."/>
            <person name="Spilker T."/>
            <person name="Sul W.J."/>
            <person name="Tsoi T.V."/>
            <person name="Ulrich L.E."/>
            <person name="Zhulin I.B."/>
            <person name="Tiedje J.M."/>
        </authorList>
    </citation>
    <scope>NUCLEOTIDE SEQUENCE [LARGE SCALE GENOMIC DNA]</scope>
    <source>
        <strain evidence="3 4">LB400</strain>
    </source>
</reference>
<protein>
    <submittedName>
        <fullName evidence="3">Dehydrogenase</fullName>
    </submittedName>
</protein>
<dbReference type="OrthoDB" id="9806974at2"/>
<dbReference type="PROSITE" id="PS00061">
    <property type="entry name" value="ADH_SHORT"/>
    <property type="match status" value="1"/>
</dbReference>
<dbReference type="CDD" id="cd05233">
    <property type="entry name" value="SDR_c"/>
    <property type="match status" value="1"/>
</dbReference>
<evidence type="ECO:0000256" key="2">
    <source>
        <dbReference type="ARBA" id="ARBA00023002"/>
    </source>
</evidence>
<dbReference type="PANTHER" id="PTHR24321">
    <property type="entry name" value="DEHYDROGENASES, SHORT CHAIN"/>
    <property type="match status" value="1"/>
</dbReference>
<dbReference type="Pfam" id="PF13561">
    <property type="entry name" value="adh_short_C2"/>
    <property type="match status" value="1"/>
</dbReference>
<keyword evidence="4" id="KW-1185">Reference proteome</keyword>
<dbReference type="eggNOG" id="COG1028">
    <property type="taxonomic scope" value="Bacteria"/>
</dbReference>
<dbReference type="PRINTS" id="PR00081">
    <property type="entry name" value="GDHRDH"/>
</dbReference>
<proteinExistence type="inferred from homology"/>
<dbReference type="FunFam" id="3.40.50.720:FF:000084">
    <property type="entry name" value="Short-chain dehydrogenase reductase"/>
    <property type="match status" value="1"/>
</dbReference>
<dbReference type="STRING" id="266265.Bxe_A3615"/>
<dbReference type="AlphaFoldDB" id="Q143W5"/>
<dbReference type="Proteomes" id="UP000001817">
    <property type="component" value="Chromosome 1"/>
</dbReference>
<organism evidence="3 4">
    <name type="scientific">Paraburkholderia xenovorans (strain LB400)</name>
    <dbReference type="NCBI Taxonomy" id="266265"/>
    <lineage>
        <taxon>Bacteria</taxon>
        <taxon>Pseudomonadati</taxon>
        <taxon>Pseudomonadota</taxon>
        <taxon>Betaproteobacteria</taxon>
        <taxon>Burkholderiales</taxon>
        <taxon>Burkholderiaceae</taxon>
        <taxon>Paraburkholderia</taxon>
    </lineage>
</organism>